<name>A0A9K3CVV4_9EUKA</name>
<evidence type="ECO:0000313" key="2">
    <source>
        <dbReference type="EMBL" id="GIQ83080.1"/>
    </source>
</evidence>
<feature type="compositionally biased region" description="Polar residues" evidence="1">
    <location>
        <begin position="475"/>
        <end position="490"/>
    </location>
</feature>
<organism evidence="2 3">
    <name type="scientific">Kipferlia bialata</name>
    <dbReference type="NCBI Taxonomy" id="797122"/>
    <lineage>
        <taxon>Eukaryota</taxon>
        <taxon>Metamonada</taxon>
        <taxon>Carpediemonas-like organisms</taxon>
        <taxon>Kipferlia</taxon>
    </lineage>
</organism>
<evidence type="ECO:0000256" key="1">
    <source>
        <dbReference type="SAM" id="MobiDB-lite"/>
    </source>
</evidence>
<sequence>MILNYVDPTWTYQGVSTNIDQQGGADGVSTPGTSSNYDNLRRHRRCRLCCRDDTLAEGDSPFDSAPIPDVDTYTEPTHIADTIAWAEDTDREREREALDEGAGDGVVPPPMSHWTNGTVEVSIHLHSPPYASRDPNSGSLSVLIELHHLETHRTSYLLLPSDAPLGVWHGWLDSLRDGWVQQGREARCILLKLPHHGSLWSWDTLSLGKALSGGGLFKHSLPSILVTGNVGPGRTGLDSVEGQTNLVEVLVQVGRGGMGQVKTEDQWAVKADGEREAEPEATPPPPRAPVCTVVLQSPSLPRYSSDGLHPGASEGGLATFPLSPDSPIDIVCPSTSMPATIVAQVGWDPSSVGPDSGGSVSDQGDYTLSISQRLRDPLDTVPLSTHASAEEGAVVIVKKEPGAAVVSPRPAPLDIDPVPSSSHHPPPIPPPLCLSPVRRAPDGHLCVSPLAVGVPSEPVPHNAPEPVNLLEEGSPTENCPGTPATPSVQPMSGCEGQGVTLNAGGGVYIPSPPPQFHPTVPPSPDADRDGIDTHSSGHSPNVTEPIVDADQGGVIHGLAALIARVRGISLDDPRERGEDGGDPPTGSPVPQPVSPGPSVPGMVGRIPPLSLRPDCIHNAILSYNSAQPKGKYRSRYCPVCYGKGHVTSLSVACHGSGGRNVYRLSETILDMAR</sequence>
<feature type="compositionally biased region" description="Pro residues" evidence="1">
    <location>
        <begin position="585"/>
        <end position="598"/>
    </location>
</feature>
<dbReference type="AlphaFoldDB" id="A0A9K3CVV4"/>
<feature type="region of interest" description="Disordered" evidence="1">
    <location>
        <begin position="569"/>
        <end position="598"/>
    </location>
</feature>
<dbReference type="Proteomes" id="UP000265618">
    <property type="component" value="Unassembled WGS sequence"/>
</dbReference>
<feature type="compositionally biased region" description="Polar residues" evidence="1">
    <location>
        <begin position="533"/>
        <end position="542"/>
    </location>
</feature>
<comment type="caution">
    <text evidence="2">The sequence shown here is derived from an EMBL/GenBank/DDBJ whole genome shotgun (WGS) entry which is preliminary data.</text>
</comment>
<feature type="region of interest" description="Disordered" evidence="1">
    <location>
        <begin position="89"/>
        <end position="110"/>
    </location>
</feature>
<feature type="region of interest" description="Disordered" evidence="1">
    <location>
        <begin position="472"/>
        <end position="491"/>
    </location>
</feature>
<feature type="region of interest" description="Disordered" evidence="1">
    <location>
        <begin position="271"/>
        <end position="290"/>
    </location>
</feature>
<accession>A0A9K3CVV4</accession>
<gene>
    <name evidence="2" type="ORF">KIPB_004335</name>
</gene>
<reference evidence="2 3" key="1">
    <citation type="journal article" date="2018" name="PLoS ONE">
        <title>The draft genome of Kipferlia bialata reveals reductive genome evolution in fornicate parasites.</title>
        <authorList>
            <person name="Tanifuji G."/>
            <person name="Takabayashi S."/>
            <person name="Kume K."/>
            <person name="Takagi M."/>
            <person name="Nakayama T."/>
            <person name="Kamikawa R."/>
            <person name="Inagaki Y."/>
            <person name="Hashimoto T."/>
        </authorList>
    </citation>
    <scope>NUCLEOTIDE SEQUENCE [LARGE SCALE GENOMIC DNA]</scope>
    <source>
        <strain evidence="2">NY0173</strain>
    </source>
</reference>
<keyword evidence="3" id="KW-1185">Reference proteome</keyword>
<feature type="compositionally biased region" description="Basic and acidic residues" evidence="1">
    <location>
        <begin position="569"/>
        <end position="579"/>
    </location>
</feature>
<feature type="region of interest" description="Disordered" evidence="1">
    <location>
        <begin position="511"/>
        <end position="547"/>
    </location>
</feature>
<proteinExistence type="predicted"/>
<dbReference type="EMBL" id="BDIP01000917">
    <property type="protein sequence ID" value="GIQ83080.1"/>
    <property type="molecule type" value="Genomic_DNA"/>
</dbReference>
<feature type="compositionally biased region" description="Basic and acidic residues" evidence="1">
    <location>
        <begin position="89"/>
        <end position="98"/>
    </location>
</feature>
<evidence type="ECO:0000313" key="3">
    <source>
        <dbReference type="Proteomes" id="UP000265618"/>
    </source>
</evidence>
<protein>
    <submittedName>
        <fullName evidence="2">Uncharacterized protein</fullName>
    </submittedName>
</protein>
<feature type="compositionally biased region" description="Pro residues" evidence="1">
    <location>
        <begin position="511"/>
        <end position="524"/>
    </location>
</feature>